<dbReference type="Gene3D" id="3.40.50.300">
    <property type="entry name" value="P-loop containing nucleotide triphosphate hydrolases"/>
    <property type="match status" value="1"/>
</dbReference>
<proteinExistence type="inferred from homology"/>
<evidence type="ECO:0000313" key="4">
    <source>
        <dbReference type="EMBL" id="GAA2232530.1"/>
    </source>
</evidence>
<dbReference type="InterPro" id="IPR050921">
    <property type="entry name" value="T4SS_GSP_E_ATPase"/>
</dbReference>
<dbReference type="InterPro" id="IPR022399">
    <property type="entry name" value="TadA-like_ATPase"/>
</dbReference>
<protein>
    <submittedName>
        <fullName evidence="4">TadA family conjugal transfer-associated ATPase</fullName>
    </submittedName>
</protein>
<sequence>MTGRLRGSSRPGECDRTTTGPHRRPLGPGMRLGGRPHRPGRADTGYADPSRAEAGGRGRSERGQDAGLDAEAAAGSGPQLGRERPGGAEPEGLGRTGAAVVRGRTDPRAVALLDAVRLRLAEAGAQPTARSVAAAVRAARPPLGGDDVLDAVRVLRSELVGAGPLDQLLGEPDVTDVLVNGPDEVWIDRGAGLQRVSGIRFPDAASVRHLAHRLATAAGRRLDDARPWVDARLPNGTRLHAVLPPIAAGCTHISLRISRSRPFTLTELVSGGTLPQAGADLLLALLNARLSFLIAGGTGTGKTTLLAALLGLVGPGERIVLAEDSAELRPDHPHVVRLQGRPPNQEGLGELTLRDLVRQALRMRPDRLVVGEVRGAEVVDLLSALNTGHEGGCCTVHANTATDVPARLEALGSLAGLDRLSLHSQLRAALDVIIHLVRESHTGLRRVAEIHMLTGDERGLATTTSAVTFTADGTCEPGPGWDRLRQRCAVRGVELPGSIR</sequence>
<dbReference type="PANTHER" id="PTHR30486">
    <property type="entry name" value="TWITCHING MOTILITY PROTEIN PILT"/>
    <property type="match status" value="1"/>
</dbReference>
<dbReference type="EMBL" id="BAAATR010000003">
    <property type="protein sequence ID" value="GAA2232530.1"/>
    <property type="molecule type" value="Genomic_DNA"/>
</dbReference>
<dbReference type="Gene3D" id="3.30.450.380">
    <property type="match status" value="1"/>
</dbReference>
<dbReference type="InterPro" id="IPR027417">
    <property type="entry name" value="P-loop_NTPase"/>
</dbReference>
<reference evidence="4 5" key="1">
    <citation type="journal article" date="2019" name="Int. J. Syst. Evol. Microbiol.">
        <title>The Global Catalogue of Microorganisms (GCM) 10K type strain sequencing project: providing services to taxonomists for standard genome sequencing and annotation.</title>
        <authorList>
            <consortium name="The Broad Institute Genomics Platform"/>
            <consortium name="The Broad Institute Genome Sequencing Center for Infectious Disease"/>
            <person name="Wu L."/>
            <person name="Ma J."/>
        </authorList>
    </citation>
    <scope>NUCLEOTIDE SEQUENCE [LARGE SCALE GENOMIC DNA]</scope>
    <source>
        <strain evidence="4 5">JCM 7356</strain>
    </source>
</reference>
<dbReference type="SMART" id="SM00382">
    <property type="entry name" value="AAA"/>
    <property type="match status" value="1"/>
</dbReference>
<organism evidence="4 5">
    <name type="scientific">Kitasatospora cystarginea</name>
    <dbReference type="NCBI Taxonomy" id="58350"/>
    <lineage>
        <taxon>Bacteria</taxon>
        <taxon>Bacillati</taxon>
        <taxon>Actinomycetota</taxon>
        <taxon>Actinomycetes</taxon>
        <taxon>Kitasatosporales</taxon>
        <taxon>Streptomycetaceae</taxon>
        <taxon>Kitasatospora</taxon>
    </lineage>
</organism>
<comment type="similarity">
    <text evidence="1">Belongs to the GSP E family.</text>
</comment>
<dbReference type="Pfam" id="PF00437">
    <property type="entry name" value="T2SSE"/>
    <property type="match status" value="1"/>
</dbReference>
<dbReference type="InterPro" id="IPR003593">
    <property type="entry name" value="AAA+_ATPase"/>
</dbReference>
<gene>
    <name evidence="4" type="ORF">GCM10010430_11430</name>
</gene>
<dbReference type="PANTHER" id="PTHR30486:SF6">
    <property type="entry name" value="TYPE IV PILUS RETRACTATION ATPASE PILT"/>
    <property type="match status" value="1"/>
</dbReference>
<evidence type="ECO:0000256" key="2">
    <source>
        <dbReference type="SAM" id="MobiDB-lite"/>
    </source>
</evidence>
<keyword evidence="5" id="KW-1185">Reference proteome</keyword>
<feature type="compositionally biased region" description="Basic and acidic residues" evidence="2">
    <location>
        <begin position="50"/>
        <end position="64"/>
    </location>
</feature>
<name>A0ABN3DIT9_9ACTN</name>
<evidence type="ECO:0000259" key="3">
    <source>
        <dbReference type="SMART" id="SM00382"/>
    </source>
</evidence>
<feature type="region of interest" description="Disordered" evidence="2">
    <location>
        <begin position="1"/>
        <end position="99"/>
    </location>
</feature>
<feature type="domain" description="AAA+ ATPase" evidence="3">
    <location>
        <begin position="288"/>
        <end position="440"/>
    </location>
</feature>
<dbReference type="CDD" id="cd01130">
    <property type="entry name" value="VirB11-like_ATPase"/>
    <property type="match status" value="1"/>
</dbReference>
<accession>A0ABN3DIT9</accession>
<dbReference type="Proteomes" id="UP001500305">
    <property type="component" value="Unassembled WGS sequence"/>
</dbReference>
<evidence type="ECO:0000313" key="5">
    <source>
        <dbReference type="Proteomes" id="UP001500305"/>
    </source>
</evidence>
<evidence type="ECO:0000256" key="1">
    <source>
        <dbReference type="ARBA" id="ARBA00006611"/>
    </source>
</evidence>
<dbReference type="NCBIfam" id="TIGR03819">
    <property type="entry name" value="heli_sec_ATPase"/>
    <property type="match status" value="1"/>
</dbReference>
<dbReference type="InterPro" id="IPR001482">
    <property type="entry name" value="T2SS/T4SS_dom"/>
</dbReference>
<dbReference type="SUPFAM" id="SSF52540">
    <property type="entry name" value="P-loop containing nucleoside triphosphate hydrolases"/>
    <property type="match status" value="1"/>
</dbReference>
<comment type="caution">
    <text evidence="4">The sequence shown here is derived from an EMBL/GenBank/DDBJ whole genome shotgun (WGS) entry which is preliminary data.</text>
</comment>